<dbReference type="GO" id="GO:0033314">
    <property type="term" value="P:mitotic DNA replication checkpoint signaling"/>
    <property type="evidence" value="ECO:0007669"/>
    <property type="project" value="TreeGrafter"/>
</dbReference>
<comment type="caution">
    <text evidence="8">The sequence shown here is derived from an EMBL/GenBank/DDBJ whole genome shotgun (WGS) entry which is preliminary data.</text>
</comment>
<dbReference type="InterPro" id="IPR003959">
    <property type="entry name" value="ATPase_AAA_core"/>
</dbReference>
<dbReference type="Proteomes" id="UP001201812">
    <property type="component" value="Unassembled WGS sequence"/>
</dbReference>
<feature type="domain" description="AAA+ ATPase" evidence="7">
    <location>
        <begin position="33"/>
        <end position="173"/>
    </location>
</feature>
<dbReference type="InterPro" id="IPR027417">
    <property type="entry name" value="P-loop_NTPase"/>
</dbReference>
<evidence type="ECO:0000256" key="6">
    <source>
        <dbReference type="RuleBase" id="RU365058"/>
    </source>
</evidence>
<keyword evidence="6" id="KW-0547">Nucleotide-binding</keyword>
<dbReference type="Pfam" id="PF22606">
    <property type="entry name" value="Cdc6-ORC-like_ATPase_lid"/>
    <property type="match status" value="1"/>
</dbReference>
<dbReference type="EMBL" id="JAKKPZ010000012">
    <property type="protein sequence ID" value="KAI1715017.1"/>
    <property type="molecule type" value="Genomic_DNA"/>
</dbReference>
<evidence type="ECO:0000256" key="1">
    <source>
        <dbReference type="ARBA" id="ARBA00004123"/>
    </source>
</evidence>
<dbReference type="PANTHER" id="PTHR10763">
    <property type="entry name" value="CELL DIVISION CONTROL PROTEIN 6-RELATED"/>
    <property type="match status" value="1"/>
</dbReference>
<evidence type="ECO:0000256" key="5">
    <source>
        <dbReference type="ARBA" id="ARBA00023242"/>
    </source>
</evidence>
<dbReference type="InterPro" id="IPR054425">
    <property type="entry name" value="Cdc6_ORC1-like_ATPase_lid"/>
</dbReference>
<evidence type="ECO:0000259" key="7">
    <source>
        <dbReference type="SMART" id="SM00382"/>
    </source>
</evidence>
<sequence>MDTSDPIKPLSTLEQVMPKLHTSEVPEKLISHVDECNYISGVPGTGKTASAIKVVGELHQKAKEKKVKKFTFINVNGLELSDPKKLFYIVYSTLTKNKKKVAAGTAQQKLNEMFSCADRTRLPLVLLVDELDMLLTKRQESRVNVIAISNTLDLPERTLSARVSSRLGDNRLCFQPYNVKEITDIIEYRISNCEAIGKDAIVFGARKEASLSGDLRKALDLIRRAIEIAIEECEEKGEDPNNAKLRPKF</sequence>
<evidence type="ECO:0000313" key="9">
    <source>
        <dbReference type="Proteomes" id="UP001201812"/>
    </source>
</evidence>
<dbReference type="PANTHER" id="PTHR10763:SF23">
    <property type="entry name" value="ORIGIN RECOGNITION COMPLEX SUBUNIT 1"/>
    <property type="match status" value="1"/>
</dbReference>
<accession>A0AAD4R7F7</accession>
<dbReference type="GO" id="GO:0005664">
    <property type="term" value="C:nuclear origin of replication recognition complex"/>
    <property type="evidence" value="ECO:0007669"/>
    <property type="project" value="TreeGrafter"/>
</dbReference>
<keyword evidence="9" id="KW-1185">Reference proteome</keyword>
<name>A0AAD4R7F7_9BILA</name>
<dbReference type="GO" id="GO:0006270">
    <property type="term" value="P:DNA replication initiation"/>
    <property type="evidence" value="ECO:0007669"/>
    <property type="project" value="TreeGrafter"/>
</dbReference>
<evidence type="ECO:0000256" key="3">
    <source>
        <dbReference type="ARBA" id="ARBA00022705"/>
    </source>
</evidence>
<dbReference type="GO" id="GO:0003688">
    <property type="term" value="F:DNA replication origin binding"/>
    <property type="evidence" value="ECO:0007669"/>
    <property type="project" value="TreeGrafter"/>
</dbReference>
<dbReference type="SMART" id="SM00382">
    <property type="entry name" value="AAA"/>
    <property type="match status" value="1"/>
</dbReference>
<reference evidence="8" key="1">
    <citation type="submission" date="2022-01" db="EMBL/GenBank/DDBJ databases">
        <title>Genome Sequence Resource for Two Populations of Ditylenchus destructor, the Migratory Endoparasitic Phytonematode.</title>
        <authorList>
            <person name="Zhang H."/>
            <person name="Lin R."/>
            <person name="Xie B."/>
        </authorList>
    </citation>
    <scope>NUCLEOTIDE SEQUENCE</scope>
    <source>
        <strain evidence="8">BazhouSP</strain>
    </source>
</reference>
<dbReference type="InterPro" id="IPR050311">
    <property type="entry name" value="ORC1/CDC6"/>
</dbReference>
<evidence type="ECO:0000256" key="4">
    <source>
        <dbReference type="ARBA" id="ARBA00023125"/>
    </source>
</evidence>
<keyword evidence="4 6" id="KW-0238">DNA-binding</keyword>
<comment type="subunit">
    <text evidence="6">ORC is composed of six subunits.</text>
</comment>
<organism evidence="8 9">
    <name type="scientific">Ditylenchus destructor</name>
    <dbReference type="NCBI Taxonomy" id="166010"/>
    <lineage>
        <taxon>Eukaryota</taxon>
        <taxon>Metazoa</taxon>
        <taxon>Ecdysozoa</taxon>
        <taxon>Nematoda</taxon>
        <taxon>Chromadorea</taxon>
        <taxon>Rhabditida</taxon>
        <taxon>Tylenchina</taxon>
        <taxon>Tylenchomorpha</taxon>
        <taxon>Sphaerularioidea</taxon>
        <taxon>Anguinidae</taxon>
        <taxon>Anguininae</taxon>
        <taxon>Ditylenchus</taxon>
    </lineage>
</organism>
<dbReference type="AlphaFoldDB" id="A0AAD4R7F7"/>
<protein>
    <recommendedName>
        <fullName evidence="6">Origin recognition complex subunit 1</fullName>
    </recommendedName>
</protein>
<comment type="similarity">
    <text evidence="2 6">Belongs to the ORC1 family.</text>
</comment>
<dbReference type="Gene3D" id="3.40.50.300">
    <property type="entry name" value="P-loop containing nucleotide triphosphate hydrolases"/>
    <property type="match status" value="1"/>
</dbReference>
<dbReference type="GO" id="GO:0016887">
    <property type="term" value="F:ATP hydrolysis activity"/>
    <property type="evidence" value="ECO:0007669"/>
    <property type="project" value="InterPro"/>
</dbReference>
<keyword evidence="3 6" id="KW-0235">DNA replication</keyword>
<keyword evidence="5 6" id="KW-0539">Nucleus</keyword>
<comment type="subcellular location">
    <subcellularLocation>
        <location evidence="1 6">Nucleus</location>
    </subcellularLocation>
</comment>
<proteinExistence type="inferred from homology"/>
<evidence type="ECO:0000256" key="2">
    <source>
        <dbReference type="ARBA" id="ARBA00008398"/>
    </source>
</evidence>
<gene>
    <name evidence="8" type="ORF">DdX_08294</name>
</gene>
<dbReference type="InterPro" id="IPR003593">
    <property type="entry name" value="AAA+_ATPase"/>
</dbReference>
<comment type="function">
    <text evidence="6">Component of the origin recognition complex (ORC) that binds origins of replication. DNA-binding is ATP-dependent, however specific DNA sequences that define origins of replication have not been identified so far. ORC is required to assemble the pre-replication complex necessary to initiate DNA replication.</text>
</comment>
<dbReference type="Pfam" id="PF00004">
    <property type="entry name" value="AAA"/>
    <property type="match status" value="1"/>
</dbReference>
<evidence type="ECO:0000313" key="8">
    <source>
        <dbReference type="EMBL" id="KAI1715017.1"/>
    </source>
</evidence>
<dbReference type="Gene3D" id="1.10.8.60">
    <property type="match status" value="1"/>
</dbReference>
<keyword evidence="6" id="KW-0067">ATP-binding</keyword>
<dbReference type="SUPFAM" id="SSF52540">
    <property type="entry name" value="P-loop containing nucleoside triphosphate hydrolases"/>
    <property type="match status" value="1"/>
</dbReference>
<dbReference type="GO" id="GO:0005524">
    <property type="term" value="F:ATP binding"/>
    <property type="evidence" value="ECO:0007669"/>
    <property type="project" value="UniProtKB-KW"/>
</dbReference>